<dbReference type="InterPro" id="IPR016071">
    <property type="entry name" value="Staphylococal_nuclease_OB-fold"/>
</dbReference>
<gene>
    <name evidence="2" type="ORF">H9L14_11540</name>
</gene>
<organism evidence="2 3">
    <name type="scientific">Sphingomonas sediminicola</name>
    <dbReference type="NCBI Taxonomy" id="386874"/>
    <lineage>
        <taxon>Bacteria</taxon>
        <taxon>Pseudomonadati</taxon>
        <taxon>Pseudomonadota</taxon>
        <taxon>Alphaproteobacteria</taxon>
        <taxon>Sphingomonadales</taxon>
        <taxon>Sphingomonadaceae</taxon>
        <taxon>Sphingomonas</taxon>
    </lineage>
</organism>
<dbReference type="Proteomes" id="UP000516105">
    <property type="component" value="Chromosome"/>
</dbReference>
<feature type="domain" description="TNase-like" evidence="1">
    <location>
        <begin position="50"/>
        <end position="127"/>
    </location>
</feature>
<proteinExistence type="predicted"/>
<keyword evidence="3" id="KW-1185">Reference proteome</keyword>
<protein>
    <submittedName>
        <fullName evidence="2">Thermonuclease family protein</fullName>
    </submittedName>
</protein>
<evidence type="ECO:0000313" key="2">
    <source>
        <dbReference type="EMBL" id="QNP45260.1"/>
    </source>
</evidence>
<accession>A0ABX6T6I2</accession>
<evidence type="ECO:0000313" key="3">
    <source>
        <dbReference type="Proteomes" id="UP000516105"/>
    </source>
</evidence>
<dbReference type="InterPro" id="IPR035437">
    <property type="entry name" value="SNase_OB-fold_sf"/>
</dbReference>
<evidence type="ECO:0000259" key="1">
    <source>
        <dbReference type="Pfam" id="PF00565"/>
    </source>
</evidence>
<reference evidence="2 3" key="1">
    <citation type="submission" date="2020-08" db="EMBL/GenBank/DDBJ databases">
        <title>Genome sequence of Sphingomonas sediminicola KACC 15039T.</title>
        <authorList>
            <person name="Hyun D.-W."/>
            <person name="Bae J.-W."/>
        </authorList>
    </citation>
    <scope>NUCLEOTIDE SEQUENCE [LARGE SCALE GENOMIC DNA]</scope>
    <source>
        <strain evidence="2 3">KACC 15039</strain>
    </source>
</reference>
<dbReference type="RefSeq" id="WP_187708216.1">
    <property type="nucleotide sequence ID" value="NZ_CP060782.1"/>
</dbReference>
<dbReference type="Pfam" id="PF00565">
    <property type="entry name" value="SNase"/>
    <property type="match status" value="1"/>
</dbReference>
<dbReference type="EMBL" id="CP060782">
    <property type="protein sequence ID" value="QNP45260.1"/>
    <property type="molecule type" value="Genomic_DNA"/>
</dbReference>
<dbReference type="Gene3D" id="2.40.50.90">
    <property type="match status" value="1"/>
</dbReference>
<sequence length="136" mass="14530">MWGSGILERGERQSAVSATTSKGLVFGLCSDGGLTNCVASGDSFYLGGKNIRIAGIEAPQLYGSACPKEAALGQNAAVRLQRMLNSGELELTRIPQDLDRFGLLLRNVAVDGKDVGRTMVREGLAREIGDITRNWC</sequence>
<name>A0ABX6T6I2_9SPHN</name>
<dbReference type="SUPFAM" id="SSF50199">
    <property type="entry name" value="Staphylococcal nuclease"/>
    <property type="match status" value="1"/>
</dbReference>